<evidence type="ECO:0000313" key="4">
    <source>
        <dbReference type="Proteomes" id="UP000425960"/>
    </source>
</evidence>
<dbReference type="Pfam" id="PF13505">
    <property type="entry name" value="OMP_b-brl"/>
    <property type="match status" value="1"/>
</dbReference>
<keyword evidence="1" id="KW-0732">Signal</keyword>
<dbReference type="SUPFAM" id="SSF56925">
    <property type="entry name" value="OMPA-like"/>
    <property type="match status" value="1"/>
</dbReference>
<reference evidence="3 4" key="1">
    <citation type="submission" date="2019-11" db="EMBL/GenBank/DDBJ databases">
        <title>Comparative genomics of hydrocarbon-degrading Desulfosarcina strains.</title>
        <authorList>
            <person name="Watanabe M."/>
            <person name="Kojima H."/>
            <person name="Fukui M."/>
        </authorList>
    </citation>
    <scope>NUCLEOTIDE SEQUENCE [LARGE SCALE GENOMIC DNA]</scope>
    <source>
        <strain evidence="3 4">28bB2T</strain>
    </source>
</reference>
<organism evidence="3 4">
    <name type="scientific">Desulfosarcina ovata subsp. sediminis</name>
    <dbReference type="NCBI Taxonomy" id="885957"/>
    <lineage>
        <taxon>Bacteria</taxon>
        <taxon>Pseudomonadati</taxon>
        <taxon>Thermodesulfobacteriota</taxon>
        <taxon>Desulfobacteria</taxon>
        <taxon>Desulfobacterales</taxon>
        <taxon>Desulfosarcinaceae</taxon>
        <taxon>Desulfosarcina</taxon>
    </lineage>
</organism>
<feature type="domain" description="Outer membrane protein beta-barrel" evidence="2">
    <location>
        <begin position="25"/>
        <end position="225"/>
    </location>
</feature>
<dbReference type="KEGG" id="dov:DSCO28_27280"/>
<sequence>MCGTGFGGDENTYMARPIRWNSDKTMSVALNWDYQHYTDTDFFDFWGVDSDPSSTLLPSSVGYEIRFWENIGLEFVLGYTDIDESGGNRLEDDDSVSIDMQTYYLLFSVKRYFPLTNSLFLFGGIGLDIHFIDGEIAYTNEDESYRLDYSQTLFGGHACLGAEYFIVKKKFPVSVGLQYKYTLLQGEEVDEDLISAVNDDTESSYSSKELNLSGHTLSLSLKIHF</sequence>
<dbReference type="InterPro" id="IPR027385">
    <property type="entry name" value="Beta-barrel_OMP"/>
</dbReference>
<evidence type="ECO:0000259" key="2">
    <source>
        <dbReference type="Pfam" id="PF13505"/>
    </source>
</evidence>
<proteinExistence type="predicted"/>
<name>A0A5K7ZJ44_9BACT</name>
<protein>
    <recommendedName>
        <fullName evidence="2">Outer membrane protein beta-barrel domain-containing protein</fullName>
    </recommendedName>
</protein>
<dbReference type="InterPro" id="IPR011250">
    <property type="entry name" value="OMP/PagP_B-barrel"/>
</dbReference>
<accession>A0A5K7ZJ44</accession>
<evidence type="ECO:0000313" key="3">
    <source>
        <dbReference type="EMBL" id="BBO82162.1"/>
    </source>
</evidence>
<dbReference type="AlphaFoldDB" id="A0A5K7ZJ44"/>
<dbReference type="EMBL" id="AP021876">
    <property type="protein sequence ID" value="BBO82162.1"/>
    <property type="molecule type" value="Genomic_DNA"/>
</dbReference>
<evidence type="ECO:0000256" key="1">
    <source>
        <dbReference type="ARBA" id="ARBA00022729"/>
    </source>
</evidence>
<dbReference type="Gene3D" id="2.40.160.20">
    <property type="match status" value="1"/>
</dbReference>
<gene>
    <name evidence="3" type="ORF">DSCO28_27280</name>
</gene>
<dbReference type="Proteomes" id="UP000425960">
    <property type="component" value="Chromosome"/>
</dbReference>